<gene>
    <name evidence="1" type="ORF">BEN49_11280</name>
</gene>
<dbReference type="SUPFAM" id="SSF142906">
    <property type="entry name" value="YjbR-like"/>
    <property type="match status" value="1"/>
</dbReference>
<dbReference type="PANTHER" id="PTHR35145:SF1">
    <property type="entry name" value="CYTOPLASMIC PROTEIN"/>
    <property type="match status" value="1"/>
</dbReference>
<evidence type="ECO:0000313" key="2">
    <source>
        <dbReference type="Proteomes" id="UP000177506"/>
    </source>
</evidence>
<evidence type="ECO:0000313" key="1">
    <source>
        <dbReference type="EMBL" id="OGX84425.1"/>
    </source>
</evidence>
<sequence>MNIEDFRDYCLGLPSATEETPFGPDTLVFKVGGKIFALTDLQTFASVNLKCDPERAAELREQHDYVLPGFHMNKKHWNTVLLGTGAPDAKVRAWTAESYQLVAAALPKAARAELARALEE</sequence>
<keyword evidence="2" id="KW-1185">Reference proteome</keyword>
<dbReference type="InterPro" id="IPR007351">
    <property type="entry name" value="YjbR"/>
</dbReference>
<dbReference type="InterPro" id="IPR058532">
    <property type="entry name" value="YjbR/MT2646/Rv2570-like"/>
</dbReference>
<dbReference type="AlphaFoldDB" id="A0A1G1T0L6"/>
<dbReference type="Gene3D" id="3.90.1150.30">
    <property type="match status" value="1"/>
</dbReference>
<dbReference type="PANTHER" id="PTHR35145">
    <property type="entry name" value="CYTOPLASMIC PROTEIN-RELATED"/>
    <property type="match status" value="1"/>
</dbReference>
<organism evidence="1 2">
    <name type="scientific">Hymenobacter coccineus</name>
    <dbReference type="NCBI Taxonomy" id="1908235"/>
    <lineage>
        <taxon>Bacteria</taxon>
        <taxon>Pseudomonadati</taxon>
        <taxon>Bacteroidota</taxon>
        <taxon>Cytophagia</taxon>
        <taxon>Cytophagales</taxon>
        <taxon>Hymenobacteraceae</taxon>
        <taxon>Hymenobacter</taxon>
    </lineage>
</organism>
<name>A0A1G1T0L6_9BACT</name>
<reference evidence="1 2" key="1">
    <citation type="submission" date="2016-08" db="EMBL/GenBank/DDBJ databases">
        <title>Hymenobacter coccineus sp. nov., Hymenobacter lapidarius sp. nov. and Hymenobacter glacialis sp. nov., isolated from Antarctic soil.</title>
        <authorList>
            <person name="Sedlacek I."/>
            <person name="Kralova S."/>
            <person name="Kyrova K."/>
            <person name="Maslanova I."/>
            <person name="Stankova E."/>
            <person name="Vrbovska V."/>
            <person name="Nemec M."/>
            <person name="Bartak M."/>
            <person name="Svec P."/>
            <person name="Busse H.-J."/>
            <person name="Pantucek R."/>
        </authorList>
    </citation>
    <scope>NUCLEOTIDE SEQUENCE [LARGE SCALE GENOMIC DNA]</scope>
    <source>
        <strain evidence="1 2">CCM 8649</strain>
    </source>
</reference>
<dbReference type="Pfam" id="PF04237">
    <property type="entry name" value="YjbR"/>
    <property type="match status" value="1"/>
</dbReference>
<dbReference type="EMBL" id="MDZA01000405">
    <property type="protein sequence ID" value="OGX84425.1"/>
    <property type="molecule type" value="Genomic_DNA"/>
</dbReference>
<dbReference type="InterPro" id="IPR038056">
    <property type="entry name" value="YjbR-like_sf"/>
</dbReference>
<dbReference type="Proteomes" id="UP000177506">
    <property type="component" value="Unassembled WGS sequence"/>
</dbReference>
<comment type="caution">
    <text evidence="1">The sequence shown here is derived from an EMBL/GenBank/DDBJ whole genome shotgun (WGS) entry which is preliminary data.</text>
</comment>
<accession>A0A1G1T0L6</accession>
<dbReference type="OrthoDB" id="9789813at2"/>
<proteinExistence type="predicted"/>
<dbReference type="RefSeq" id="WP_070745919.1">
    <property type="nucleotide sequence ID" value="NZ_MDZA01000405.1"/>
</dbReference>
<protein>
    <submittedName>
        <fullName evidence="1">MmcQ-like protein</fullName>
    </submittedName>
</protein>